<protein>
    <recommendedName>
        <fullName evidence="1">non-specific serine/threonine protein kinase</fullName>
        <ecNumber evidence="1">2.7.11.1</ecNumber>
    </recommendedName>
</protein>
<dbReference type="Pfam" id="PF00069">
    <property type="entry name" value="Pkinase"/>
    <property type="match status" value="1"/>
</dbReference>
<dbReference type="STRING" id="380244.SAMN05216298_1063"/>
<dbReference type="InterPro" id="IPR000719">
    <property type="entry name" value="Prot_kinase_dom"/>
</dbReference>
<dbReference type="RefSeq" id="WP_091043884.1">
    <property type="nucleotide sequence ID" value="NZ_FNGF01000001.1"/>
</dbReference>
<dbReference type="PANTHER" id="PTHR43289">
    <property type="entry name" value="MITOGEN-ACTIVATED PROTEIN KINASE KINASE KINASE 20-RELATED"/>
    <property type="match status" value="1"/>
</dbReference>
<evidence type="ECO:0000256" key="4">
    <source>
        <dbReference type="ARBA" id="ARBA00022741"/>
    </source>
</evidence>
<keyword evidence="4" id="KW-0547">Nucleotide-binding</keyword>
<comment type="catalytic activity">
    <reaction evidence="8">
        <text>L-seryl-[protein] + ATP = O-phospho-L-seryl-[protein] + ADP + H(+)</text>
        <dbReference type="Rhea" id="RHEA:17989"/>
        <dbReference type="Rhea" id="RHEA-COMP:9863"/>
        <dbReference type="Rhea" id="RHEA-COMP:11604"/>
        <dbReference type="ChEBI" id="CHEBI:15378"/>
        <dbReference type="ChEBI" id="CHEBI:29999"/>
        <dbReference type="ChEBI" id="CHEBI:30616"/>
        <dbReference type="ChEBI" id="CHEBI:83421"/>
        <dbReference type="ChEBI" id="CHEBI:456216"/>
        <dbReference type="EC" id="2.7.11.1"/>
    </reaction>
</comment>
<sequence>MTTTTGDLTGALVDGRYRLRRLIAQGGMADVYEAHDERLDRTVAVKMITAGRAHGFDLKAFAHEARTIARLSHPNVVAVFDQGVHEGLPYVVMEYVPGTTLRDLLNRRRRLRIEEAVEVCAQLLDGLQAAHDAGLVHRDIKPENILLKNGGRGDRVKVVDFGLAEAVHGDRETGGPLVATAAYVAPELVGGKPATTASDVYSTAIVLYELLTGEVPFDGPDSGAVARRHVEEDVPSPQLKAPDVPEGLAGLVVAAAARKPGQRPVDAGAFLRRLQAVDLGHVPGSTGKVPRPTRAVQTTMVVDHPRPQRNWKALVTLGLIAVLLVSVAAAGWWIGIGRYTSAPSLLDQDRDSVAAYAEERGFDVELVDGYSSSVPLGGVVSQDPEVGDRIRQGATITVVVSLGPERFPVPELAGKSEEEAMAALAAFDADVTVEHEYSTEFPDAGEVTRTDPPAGEEVKSGSSVVLFVSDGFPPLNVPDVVGLAETDARAALEAEELVVGEVANRHSDSIPAGSVIEQSPAADAPAGPGDEVDLVVSDGPEPVTVPDVVGKDIQDATEELEALGFTVKTAQIWFTGTVFDQSLDAGTDHPKGSEIWLWAR</sequence>
<feature type="domain" description="Protein kinase" evidence="10">
    <location>
        <begin position="17"/>
        <end position="277"/>
    </location>
</feature>
<dbReference type="OrthoDB" id="9762169at2"/>
<evidence type="ECO:0000256" key="5">
    <source>
        <dbReference type="ARBA" id="ARBA00022777"/>
    </source>
</evidence>
<keyword evidence="5 12" id="KW-0418">Kinase</keyword>
<dbReference type="EMBL" id="FNGF01000001">
    <property type="protein sequence ID" value="SDK66759.1"/>
    <property type="molecule type" value="Genomic_DNA"/>
</dbReference>
<dbReference type="Gene3D" id="3.30.10.20">
    <property type="match status" value="4"/>
</dbReference>
<dbReference type="SUPFAM" id="SSF56112">
    <property type="entry name" value="Protein kinase-like (PK-like)"/>
    <property type="match status" value="1"/>
</dbReference>
<dbReference type="Proteomes" id="UP000198662">
    <property type="component" value="Unassembled WGS sequence"/>
</dbReference>
<dbReference type="GO" id="GO:0004674">
    <property type="term" value="F:protein serine/threonine kinase activity"/>
    <property type="evidence" value="ECO:0007669"/>
    <property type="project" value="UniProtKB-KW"/>
</dbReference>
<evidence type="ECO:0000256" key="9">
    <source>
        <dbReference type="SAM" id="Phobius"/>
    </source>
</evidence>
<feature type="transmembrane region" description="Helical" evidence="9">
    <location>
        <begin position="313"/>
        <end position="334"/>
    </location>
</feature>
<dbReference type="PROSITE" id="PS51178">
    <property type="entry name" value="PASTA"/>
    <property type="match status" value="4"/>
</dbReference>
<feature type="domain" description="PASTA" evidence="11">
    <location>
        <begin position="340"/>
        <end position="402"/>
    </location>
</feature>
<dbReference type="PROSITE" id="PS00108">
    <property type="entry name" value="PROTEIN_KINASE_ST"/>
    <property type="match status" value="1"/>
</dbReference>
<proteinExistence type="predicted"/>
<evidence type="ECO:0000256" key="3">
    <source>
        <dbReference type="ARBA" id="ARBA00022679"/>
    </source>
</evidence>
<evidence type="ECO:0000313" key="13">
    <source>
        <dbReference type="Proteomes" id="UP000198662"/>
    </source>
</evidence>
<dbReference type="GO" id="GO:0005524">
    <property type="term" value="F:ATP binding"/>
    <property type="evidence" value="ECO:0007669"/>
    <property type="project" value="UniProtKB-KW"/>
</dbReference>
<keyword evidence="9" id="KW-0812">Transmembrane</keyword>
<dbReference type="Pfam" id="PF03793">
    <property type="entry name" value="PASTA"/>
    <property type="match status" value="4"/>
</dbReference>
<dbReference type="Gene3D" id="1.10.510.10">
    <property type="entry name" value="Transferase(Phosphotransferase) domain 1"/>
    <property type="match status" value="1"/>
</dbReference>
<dbReference type="SMART" id="SM00740">
    <property type="entry name" value="PASTA"/>
    <property type="match status" value="4"/>
</dbReference>
<dbReference type="AlphaFoldDB" id="A0A1G9DSA6"/>
<keyword evidence="13" id="KW-1185">Reference proteome</keyword>
<organism evidence="12 13">
    <name type="scientific">Glycomyces sambucus</name>
    <dbReference type="NCBI Taxonomy" id="380244"/>
    <lineage>
        <taxon>Bacteria</taxon>
        <taxon>Bacillati</taxon>
        <taxon>Actinomycetota</taxon>
        <taxon>Actinomycetes</taxon>
        <taxon>Glycomycetales</taxon>
        <taxon>Glycomycetaceae</taxon>
        <taxon>Glycomyces</taxon>
    </lineage>
</organism>
<feature type="domain" description="PASTA" evidence="11">
    <location>
        <begin position="539"/>
        <end position="600"/>
    </location>
</feature>
<dbReference type="PANTHER" id="PTHR43289:SF34">
    <property type="entry name" value="SERINE_THREONINE-PROTEIN KINASE YBDM-RELATED"/>
    <property type="match status" value="1"/>
</dbReference>
<evidence type="ECO:0000256" key="7">
    <source>
        <dbReference type="ARBA" id="ARBA00047899"/>
    </source>
</evidence>
<dbReference type="SMART" id="SM00220">
    <property type="entry name" value="S_TKc"/>
    <property type="match status" value="1"/>
</dbReference>
<gene>
    <name evidence="12" type="ORF">SAMN05216298_1063</name>
</gene>
<dbReference type="SUPFAM" id="SSF54184">
    <property type="entry name" value="Penicillin-binding protein 2x (pbp-2x), c-terminal domain"/>
    <property type="match status" value="1"/>
</dbReference>
<dbReference type="EC" id="2.7.11.1" evidence="1"/>
<keyword evidence="3" id="KW-0808">Transferase</keyword>
<keyword evidence="2 12" id="KW-0723">Serine/threonine-protein kinase</keyword>
<evidence type="ECO:0000256" key="8">
    <source>
        <dbReference type="ARBA" id="ARBA00048679"/>
    </source>
</evidence>
<feature type="domain" description="PASTA" evidence="11">
    <location>
        <begin position="403"/>
        <end position="470"/>
    </location>
</feature>
<evidence type="ECO:0000256" key="1">
    <source>
        <dbReference type="ARBA" id="ARBA00012513"/>
    </source>
</evidence>
<dbReference type="CDD" id="cd14014">
    <property type="entry name" value="STKc_PknB_like"/>
    <property type="match status" value="1"/>
</dbReference>
<dbReference type="Gene3D" id="3.30.200.20">
    <property type="entry name" value="Phosphorylase Kinase, domain 1"/>
    <property type="match status" value="1"/>
</dbReference>
<accession>A0A1G9DSA6</accession>
<keyword evidence="9" id="KW-0472">Membrane</keyword>
<comment type="catalytic activity">
    <reaction evidence="7">
        <text>L-threonyl-[protein] + ATP = O-phospho-L-threonyl-[protein] + ADP + H(+)</text>
        <dbReference type="Rhea" id="RHEA:46608"/>
        <dbReference type="Rhea" id="RHEA-COMP:11060"/>
        <dbReference type="Rhea" id="RHEA-COMP:11605"/>
        <dbReference type="ChEBI" id="CHEBI:15378"/>
        <dbReference type="ChEBI" id="CHEBI:30013"/>
        <dbReference type="ChEBI" id="CHEBI:30616"/>
        <dbReference type="ChEBI" id="CHEBI:61977"/>
        <dbReference type="ChEBI" id="CHEBI:456216"/>
        <dbReference type="EC" id="2.7.11.1"/>
    </reaction>
</comment>
<evidence type="ECO:0000259" key="11">
    <source>
        <dbReference type="PROSITE" id="PS51178"/>
    </source>
</evidence>
<evidence type="ECO:0000313" key="12">
    <source>
        <dbReference type="EMBL" id="SDK66759.1"/>
    </source>
</evidence>
<evidence type="ECO:0000256" key="6">
    <source>
        <dbReference type="ARBA" id="ARBA00022840"/>
    </source>
</evidence>
<dbReference type="InterPro" id="IPR005543">
    <property type="entry name" value="PASTA_dom"/>
</dbReference>
<feature type="domain" description="PASTA" evidence="11">
    <location>
        <begin position="471"/>
        <end position="538"/>
    </location>
</feature>
<evidence type="ECO:0000256" key="2">
    <source>
        <dbReference type="ARBA" id="ARBA00022527"/>
    </source>
</evidence>
<name>A0A1G9DSA6_9ACTN</name>
<dbReference type="InterPro" id="IPR008271">
    <property type="entry name" value="Ser/Thr_kinase_AS"/>
</dbReference>
<reference evidence="13" key="1">
    <citation type="submission" date="2016-10" db="EMBL/GenBank/DDBJ databases">
        <authorList>
            <person name="Varghese N."/>
            <person name="Submissions S."/>
        </authorList>
    </citation>
    <scope>NUCLEOTIDE SEQUENCE [LARGE SCALE GENOMIC DNA]</scope>
    <source>
        <strain evidence="13">CGMCC 4.3147</strain>
    </source>
</reference>
<dbReference type="InterPro" id="IPR011009">
    <property type="entry name" value="Kinase-like_dom_sf"/>
</dbReference>
<evidence type="ECO:0000259" key="10">
    <source>
        <dbReference type="PROSITE" id="PS50011"/>
    </source>
</evidence>
<dbReference type="CDD" id="cd06577">
    <property type="entry name" value="PASTA_pknB"/>
    <property type="match status" value="4"/>
</dbReference>
<keyword evidence="6" id="KW-0067">ATP-binding</keyword>
<keyword evidence="9" id="KW-1133">Transmembrane helix</keyword>
<dbReference type="PROSITE" id="PS50011">
    <property type="entry name" value="PROTEIN_KINASE_DOM"/>
    <property type="match status" value="1"/>
</dbReference>